<dbReference type="Gene3D" id="1.10.150.130">
    <property type="match status" value="1"/>
</dbReference>
<keyword evidence="1" id="KW-0238">DNA-binding</keyword>
<dbReference type="InterPro" id="IPR002104">
    <property type="entry name" value="Integrase_catalytic"/>
</dbReference>
<keyword evidence="5" id="KW-1185">Reference proteome</keyword>
<protein>
    <submittedName>
        <fullName evidence="4">Site-specific integrase</fullName>
    </submittedName>
</protein>
<evidence type="ECO:0000313" key="5">
    <source>
        <dbReference type="Proteomes" id="UP001529085"/>
    </source>
</evidence>
<reference evidence="4 5" key="1">
    <citation type="submission" date="2023-03" db="EMBL/GenBank/DDBJ databases">
        <title>Strain YYF002 represents a novel species in the genus Winogradskyella isolated from seawater.</title>
        <authorList>
            <person name="Fu Z.-Y."/>
        </authorList>
    </citation>
    <scope>NUCLEOTIDE SEQUENCE [LARGE SCALE GENOMIC DNA]</scope>
    <source>
        <strain evidence="4 5">YYF002</strain>
    </source>
</reference>
<dbReference type="SUPFAM" id="SSF56349">
    <property type="entry name" value="DNA breaking-rejoining enzymes"/>
    <property type="match status" value="1"/>
</dbReference>
<dbReference type="CDD" id="cd00397">
    <property type="entry name" value="DNA_BRE_C"/>
    <property type="match status" value="1"/>
</dbReference>
<dbReference type="Gene3D" id="1.10.443.10">
    <property type="entry name" value="Intergrase catalytic core"/>
    <property type="match status" value="1"/>
</dbReference>
<comment type="caution">
    <text evidence="4">The sequence shown here is derived from an EMBL/GenBank/DDBJ whole genome shotgun (WGS) entry which is preliminary data.</text>
</comment>
<dbReference type="Proteomes" id="UP001529085">
    <property type="component" value="Unassembled WGS sequence"/>
</dbReference>
<dbReference type="EMBL" id="JARSBN010000001">
    <property type="protein sequence ID" value="MDG4714620.1"/>
    <property type="molecule type" value="Genomic_DNA"/>
</dbReference>
<gene>
    <name evidence="4" type="ORF">P7122_01960</name>
</gene>
<evidence type="ECO:0000256" key="1">
    <source>
        <dbReference type="ARBA" id="ARBA00023125"/>
    </source>
</evidence>
<feature type="domain" description="Tyr recombinase" evidence="3">
    <location>
        <begin position="262"/>
        <end position="448"/>
    </location>
</feature>
<proteinExistence type="predicted"/>
<accession>A0ABT6FXV7</accession>
<dbReference type="InterPro" id="IPR010998">
    <property type="entry name" value="Integrase_recombinase_N"/>
</dbReference>
<keyword evidence="2" id="KW-0233">DNA recombination</keyword>
<dbReference type="Pfam" id="PF00589">
    <property type="entry name" value="Phage_integrase"/>
    <property type="match status" value="1"/>
</dbReference>
<dbReference type="RefSeq" id="WP_278004090.1">
    <property type="nucleotide sequence ID" value="NZ_JARSBN010000001.1"/>
</dbReference>
<sequence>MSSIFLLLQKVHENVHVLSMKANYSEPKIYTGGVDINQWSKLTKSEQSEALKKDWYVHYRFRHPETGLLKRQTNIKAGANRFKDKRSRYHILKIIKQSLEIILNEGYNPYEDNSSLKKYLEERLENKQRTKNNSISLKVPTNLKVEQDNDVETNVKLKEAFELVLKLKENVMTHDSFVKYRSRINKFNTWLLNNGFSTKSDITSIQKKTVITYLNQRLEETGVRNRNNARTDLSSFFQTLKDNDIIAQNFIKEINILKATPKRNKSFSPKQENEIFSYLEKSDLTLLLFIKFICYALLRPIEICRLKIKDIDIQDKKLYVVAKNQPVKIKIIPEILLKEIPNLKDFDPNHPLFSKDSLGQKWLVKESSRKDYYTKQFKEVKDKLGLNSEYGLYSFRHTYIAKMYRKLARESSPHKVKSDLMLITGHTSMSGLENYLRSIDAQLPKDYSNLLK</sequence>
<dbReference type="PROSITE" id="PS51898">
    <property type="entry name" value="TYR_RECOMBINASE"/>
    <property type="match status" value="1"/>
</dbReference>
<name>A0ABT6FXV7_9FLAO</name>
<dbReference type="InterPro" id="IPR011010">
    <property type="entry name" value="DNA_brk_join_enz"/>
</dbReference>
<organism evidence="4 5">
    <name type="scientific">Winogradskyella marincola</name>
    <dbReference type="NCBI Taxonomy" id="3037795"/>
    <lineage>
        <taxon>Bacteria</taxon>
        <taxon>Pseudomonadati</taxon>
        <taxon>Bacteroidota</taxon>
        <taxon>Flavobacteriia</taxon>
        <taxon>Flavobacteriales</taxon>
        <taxon>Flavobacteriaceae</taxon>
        <taxon>Winogradskyella</taxon>
    </lineage>
</organism>
<evidence type="ECO:0000256" key="2">
    <source>
        <dbReference type="ARBA" id="ARBA00023172"/>
    </source>
</evidence>
<evidence type="ECO:0000259" key="3">
    <source>
        <dbReference type="PROSITE" id="PS51898"/>
    </source>
</evidence>
<evidence type="ECO:0000313" key="4">
    <source>
        <dbReference type="EMBL" id="MDG4714620.1"/>
    </source>
</evidence>
<dbReference type="InterPro" id="IPR013762">
    <property type="entry name" value="Integrase-like_cat_sf"/>
</dbReference>